<dbReference type="Proteomes" id="UP000886251">
    <property type="component" value="Unassembled WGS sequence"/>
</dbReference>
<dbReference type="PANTHER" id="PTHR44591:SF20">
    <property type="entry name" value="PROTEIN PILH"/>
    <property type="match status" value="1"/>
</dbReference>
<name>A0A831RKW3_9GAMM</name>
<dbReference type="SMART" id="SM00448">
    <property type="entry name" value="REC"/>
    <property type="match status" value="1"/>
</dbReference>
<evidence type="ECO:0000256" key="1">
    <source>
        <dbReference type="ARBA" id="ARBA00022553"/>
    </source>
</evidence>
<dbReference type="Pfam" id="PF00072">
    <property type="entry name" value="Response_reg"/>
    <property type="match status" value="1"/>
</dbReference>
<comment type="caution">
    <text evidence="4">The sequence shown here is derived from an EMBL/GenBank/DDBJ whole genome shotgun (WGS) entry which is preliminary data.</text>
</comment>
<dbReference type="InterPro" id="IPR011006">
    <property type="entry name" value="CheY-like_superfamily"/>
</dbReference>
<dbReference type="Gene3D" id="3.40.50.2300">
    <property type="match status" value="1"/>
</dbReference>
<dbReference type="InterPro" id="IPR001789">
    <property type="entry name" value="Sig_transdc_resp-reg_receiver"/>
</dbReference>
<feature type="domain" description="Response regulatory" evidence="3">
    <location>
        <begin position="23"/>
        <end position="139"/>
    </location>
</feature>
<sequence>MRSFFKKRQSEPDAAVSGHAGARVLIVDDSPTELHLMRQILEKGGYQVLTAENGEAGVAEAVRSRPDVILMDVVMPGLNGFQATRQLSREPETAGIPIIMVTTKGQETDRAWGLRQGAREYVVKPVAADELLGKIRLVMDA</sequence>
<dbReference type="GO" id="GO:0000160">
    <property type="term" value="P:phosphorelay signal transduction system"/>
    <property type="evidence" value="ECO:0007669"/>
    <property type="project" value="InterPro"/>
</dbReference>
<accession>A0A831RKW3</accession>
<proteinExistence type="predicted"/>
<protein>
    <submittedName>
        <fullName evidence="4">Response regulator</fullName>
    </submittedName>
</protein>
<evidence type="ECO:0000256" key="2">
    <source>
        <dbReference type="PROSITE-ProRule" id="PRU00169"/>
    </source>
</evidence>
<dbReference type="InterPro" id="IPR050595">
    <property type="entry name" value="Bact_response_regulator"/>
</dbReference>
<dbReference type="SUPFAM" id="SSF52172">
    <property type="entry name" value="CheY-like"/>
    <property type="match status" value="1"/>
</dbReference>
<reference evidence="4" key="1">
    <citation type="journal article" date="2020" name="mSystems">
        <title>Genome- and Community-Level Interaction Insights into Carbon Utilization and Element Cycling Functions of Hydrothermarchaeota in Hydrothermal Sediment.</title>
        <authorList>
            <person name="Zhou Z."/>
            <person name="Liu Y."/>
            <person name="Xu W."/>
            <person name="Pan J."/>
            <person name="Luo Z.H."/>
            <person name="Li M."/>
        </authorList>
    </citation>
    <scope>NUCLEOTIDE SEQUENCE [LARGE SCALE GENOMIC DNA]</scope>
    <source>
        <strain evidence="4">HyVt-443</strain>
    </source>
</reference>
<evidence type="ECO:0000313" key="4">
    <source>
        <dbReference type="EMBL" id="HEB97272.1"/>
    </source>
</evidence>
<dbReference type="EMBL" id="DRKP01000159">
    <property type="protein sequence ID" value="HEB97272.1"/>
    <property type="molecule type" value="Genomic_DNA"/>
</dbReference>
<dbReference type="PROSITE" id="PS50110">
    <property type="entry name" value="RESPONSE_REGULATORY"/>
    <property type="match status" value="1"/>
</dbReference>
<dbReference type="AlphaFoldDB" id="A0A831RKW3"/>
<organism evidence="4">
    <name type="scientific">Sedimenticola thiotaurini</name>
    <dbReference type="NCBI Taxonomy" id="1543721"/>
    <lineage>
        <taxon>Bacteria</taxon>
        <taxon>Pseudomonadati</taxon>
        <taxon>Pseudomonadota</taxon>
        <taxon>Gammaproteobacteria</taxon>
        <taxon>Chromatiales</taxon>
        <taxon>Sedimenticolaceae</taxon>
        <taxon>Sedimenticola</taxon>
    </lineage>
</organism>
<keyword evidence="1 2" id="KW-0597">Phosphoprotein</keyword>
<feature type="modified residue" description="4-aspartylphosphate" evidence="2">
    <location>
        <position position="72"/>
    </location>
</feature>
<dbReference type="PANTHER" id="PTHR44591">
    <property type="entry name" value="STRESS RESPONSE REGULATOR PROTEIN 1"/>
    <property type="match status" value="1"/>
</dbReference>
<evidence type="ECO:0000259" key="3">
    <source>
        <dbReference type="PROSITE" id="PS50110"/>
    </source>
</evidence>
<gene>
    <name evidence="4" type="ORF">ENI96_12700</name>
</gene>